<feature type="transmembrane region" description="Helical" evidence="7">
    <location>
        <begin position="300"/>
        <end position="321"/>
    </location>
</feature>
<dbReference type="GO" id="GO:0012505">
    <property type="term" value="C:endomembrane system"/>
    <property type="evidence" value="ECO:0007669"/>
    <property type="project" value="UniProtKB-SubCell"/>
</dbReference>
<evidence type="ECO:0000256" key="1">
    <source>
        <dbReference type="ARBA" id="ARBA00004127"/>
    </source>
</evidence>
<dbReference type="SUPFAM" id="SSF103473">
    <property type="entry name" value="MFS general substrate transporter"/>
    <property type="match status" value="1"/>
</dbReference>
<dbReference type="OrthoDB" id="192733at2759"/>
<dbReference type="InterPro" id="IPR050495">
    <property type="entry name" value="ATG22/LtaA_families"/>
</dbReference>
<evidence type="ECO:0000256" key="5">
    <source>
        <dbReference type="ARBA" id="ARBA00022989"/>
    </source>
</evidence>
<feature type="transmembrane region" description="Helical" evidence="7">
    <location>
        <begin position="424"/>
        <end position="445"/>
    </location>
</feature>
<evidence type="ECO:0000256" key="4">
    <source>
        <dbReference type="ARBA" id="ARBA00022692"/>
    </source>
</evidence>
<accession>A0A0M0JBU3</accession>
<dbReference type="Proteomes" id="UP000037460">
    <property type="component" value="Unassembled WGS sequence"/>
</dbReference>
<feature type="transmembrane region" description="Helical" evidence="7">
    <location>
        <begin position="97"/>
        <end position="115"/>
    </location>
</feature>
<comment type="subcellular location">
    <subcellularLocation>
        <location evidence="1">Endomembrane system</location>
        <topology evidence="1">Multi-pass membrane protein</topology>
    </subcellularLocation>
</comment>
<dbReference type="Pfam" id="PF11700">
    <property type="entry name" value="ATG22"/>
    <property type="match status" value="1"/>
</dbReference>
<dbReference type="InterPro" id="IPR036259">
    <property type="entry name" value="MFS_trans_sf"/>
</dbReference>
<feature type="transmembrane region" description="Helical" evidence="7">
    <location>
        <begin position="121"/>
        <end position="145"/>
    </location>
</feature>
<dbReference type="PANTHER" id="PTHR23519">
    <property type="entry name" value="AUTOPHAGY-RELATED PROTEIN 22"/>
    <property type="match status" value="1"/>
</dbReference>
<keyword evidence="5 7" id="KW-1133">Transmembrane helix</keyword>
<gene>
    <name evidence="8" type="ORF">Ctob_003556</name>
</gene>
<organism evidence="8 9">
    <name type="scientific">Chrysochromulina tobinii</name>
    <dbReference type="NCBI Taxonomy" id="1460289"/>
    <lineage>
        <taxon>Eukaryota</taxon>
        <taxon>Haptista</taxon>
        <taxon>Haptophyta</taxon>
        <taxon>Prymnesiophyceae</taxon>
        <taxon>Prymnesiales</taxon>
        <taxon>Chrysochromulinaceae</taxon>
        <taxon>Chrysochromulina</taxon>
    </lineage>
</organism>
<evidence type="ECO:0000256" key="2">
    <source>
        <dbReference type="ARBA" id="ARBA00006978"/>
    </source>
</evidence>
<keyword evidence="6 7" id="KW-0472">Membrane</keyword>
<dbReference type="AlphaFoldDB" id="A0A0M0JBU3"/>
<dbReference type="Gene3D" id="1.20.1250.20">
    <property type="entry name" value="MFS general substrate transporter like domains"/>
    <property type="match status" value="1"/>
</dbReference>
<keyword evidence="3" id="KW-0813">Transport</keyword>
<feature type="transmembrane region" description="Helical" evidence="7">
    <location>
        <begin position="204"/>
        <end position="226"/>
    </location>
</feature>
<evidence type="ECO:0000313" key="9">
    <source>
        <dbReference type="Proteomes" id="UP000037460"/>
    </source>
</evidence>
<comment type="caution">
    <text evidence="8">The sequence shown here is derived from an EMBL/GenBank/DDBJ whole genome shotgun (WGS) entry which is preliminary data.</text>
</comment>
<keyword evidence="4 7" id="KW-0812">Transmembrane</keyword>
<protein>
    <submittedName>
        <fullName evidence="8">Major facilitator superfamily permease</fullName>
    </submittedName>
</protein>
<evidence type="ECO:0000313" key="8">
    <source>
        <dbReference type="EMBL" id="KOO24041.1"/>
    </source>
</evidence>
<feature type="transmembrane region" description="Helical" evidence="7">
    <location>
        <begin position="342"/>
        <end position="370"/>
    </location>
</feature>
<evidence type="ECO:0000256" key="3">
    <source>
        <dbReference type="ARBA" id="ARBA00022448"/>
    </source>
</evidence>
<proteinExistence type="inferred from homology"/>
<name>A0A0M0JBU3_9EUKA</name>
<dbReference type="EMBL" id="JWZX01003133">
    <property type="protein sequence ID" value="KOO24041.1"/>
    <property type="molecule type" value="Genomic_DNA"/>
</dbReference>
<dbReference type="InterPro" id="IPR024671">
    <property type="entry name" value="Atg22-like"/>
</dbReference>
<comment type="similarity">
    <text evidence="2">Belongs to the ATG22 family.</text>
</comment>
<feature type="transmembrane region" description="Helical" evidence="7">
    <location>
        <begin position="178"/>
        <end position="198"/>
    </location>
</feature>
<dbReference type="PANTHER" id="PTHR23519:SF1">
    <property type="entry name" value="AUTOPHAGY-RELATED PROTEIN 22"/>
    <property type="match status" value="1"/>
</dbReference>
<feature type="transmembrane region" description="Helical" evidence="7">
    <location>
        <begin position="265"/>
        <end position="288"/>
    </location>
</feature>
<sequence>MNDAGTFYRIVGAGPRECDEPNAPSCFNGTCTGYPANLLECRDPSGSTEVALLTRGGLATNPTAYATLCITVSVVIQAGIFFFLGPLADYGGSRKKTLLGTSWMGASFCIISLAINAENFTIGMLVCVITNVCFGVSGVMMNAFLPKIVAALPEVRAAQGKEREEIESMRSTEISARGFAWGYVAGVIGIILCIPLVALLPEILAYQLCMVIVGIWWAAWMIPVALRLLPRPGSPLPENKTVCTVASSSFLATFRELCALPRSGFYLLLWAFFSDGVFLVGSIGGLYANSRVDWGCFPKTYGVLAVFILVPLFAAGFNVLYQKIAQWFRVPPERMLQWTLVVIGLVVPIWGFAGIATGLDVIIVAVIWGAHMGPMQAFSRSVFASLIPPGKESAFFALYELTNRGSSWLGPLILTVSVAATNQYTYAFVYVLVVCLGGAFFLSFIDMKKGHKAAIERGRTSVALATPSIVLNPVAP</sequence>
<keyword evidence="9" id="KW-1185">Reference proteome</keyword>
<evidence type="ECO:0000256" key="7">
    <source>
        <dbReference type="SAM" id="Phobius"/>
    </source>
</evidence>
<feature type="transmembrane region" description="Helical" evidence="7">
    <location>
        <begin position="64"/>
        <end position="85"/>
    </location>
</feature>
<reference evidence="9" key="1">
    <citation type="journal article" date="2015" name="PLoS Genet.">
        <title>Genome Sequence and Transcriptome Analyses of Chrysochromulina tobin: Metabolic Tools for Enhanced Algal Fitness in the Prominent Order Prymnesiales (Haptophyceae).</title>
        <authorList>
            <person name="Hovde B.T."/>
            <person name="Deodato C.R."/>
            <person name="Hunsperger H.M."/>
            <person name="Ryken S.A."/>
            <person name="Yost W."/>
            <person name="Jha R.K."/>
            <person name="Patterson J."/>
            <person name="Monnat R.J. Jr."/>
            <person name="Barlow S.B."/>
            <person name="Starkenburg S.R."/>
            <person name="Cattolico R.A."/>
        </authorList>
    </citation>
    <scope>NUCLEOTIDE SEQUENCE</scope>
    <source>
        <strain evidence="9">CCMP291</strain>
    </source>
</reference>
<evidence type="ECO:0000256" key="6">
    <source>
        <dbReference type="ARBA" id="ARBA00023136"/>
    </source>
</evidence>